<keyword evidence="3" id="KW-1185">Reference proteome</keyword>
<name>A0ABY6N6G9_9ALTE</name>
<organism evidence="2 3">
    <name type="scientific">Alkalimarinus alittae</name>
    <dbReference type="NCBI Taxonomy" id="2961619"/>
    <lineage>
        <taxon>Bacteria</taxon>
        <taxon>Pseudomonadati</taxon>
        <taxon>Pseudomonadota</taxon>
        <taxon>Gammaproteobacteria</taxon>
        <taxon>Alteromonadales</taxon>
        <taxon>Alteromonadaceae</taxon>
        <taxon>Alkalimarinus</taxon>
    </lineage>
</organism>
<dbReference type="RefSeq" id="WP_265049200.1">
    <property type="nucleotide sequence ID" value="NZ_CP100390.1"/>
</dbReference>
<dbReference type="Gene3D" id="3.40.190.10">
    <property type="entry name" value="Periplasmic binding protein-like II"/>
    <property type="match status" value="2"/>
</dbReference>
<protein>
    <submittedName>
        <fullName evidence="2">Transporter substrate-binding domain-containing protein</fullName>
    </submittedName>
</protein>
<reference evidence="2" key="1">
    <citation type="submission" date="2022-06" db="EMBL/GenBank/DDBJ databases">
        <title>Alkalimarinus sp. nov., isolated from gut of a Alitta virens.</title>
        <authorList>
            <person name="Yang A.I."/>
            <person name="Shin N.-R."/>
        </authorList>
    </citation>
    <scope>NUCLEOTIDE SEQUENCE</scope>
    <source>
        <strain evidence="2">A2M4</strain>
    </source>
</reference>
<evidence type="ECO:0000259" key="1">
    <source>
        <dbReference type="Pfam" id="PF00497"/>
    </source>
</evidence>
<accession>A0ABY6N6G9</accession>
<dbReference type="SUPFAM" id="SSF53850">
    <property type="entry name" value="Periplasmic binding protein-like II"/>
    <property type="match status" value="1"/>
</dbReference>
<dbReference type="EMBL" id="CP100390">
    <property type="protein sequence ID" value="UZE97723.1"/>
    <property type="molecule type" value="Genomic_DNA"/>
</dbReference>
<proteinExistence type="predicted"/>
<dbReference type="InterPro" id="IPR001638">
    <property type="entry name" value="Solute-binding_3/MltF_N"/>
</dbReference>
<evidence type="ECO:0000313" key="2">
    <source>
        <dbReference type="EMBL" id="UZE97723.1"/>
    </source>
</evidence>
<evidence type="ECO:0000313" key="3">
    <source>
        <dbReference type="Proteomes" id="UP001163739"/>
    </source>
</evidence>
<feature type="domain" description="Solute-binding protein family 3/N-terminal" evidence="1">
    <location>
        <begin position="46"/>
        <end position="256"/>
    </location>
</feature>
<gene>
    <name evidence="2" type="ORF">NKI27_08315</name>
</gene>
<sequence length="261" mass="29396">MLRITKGFNIITLKLLTPSRLGIITLLLFSLATTGNTQTVEKLKVAYVEFPPIEYKDENNQPAGSFIEITKAVLNNAEIEYEFVFLPIARAYLYLKEGNIDMWPGLSGIPSLQGHVLESKSVPSNITLSAWYLKGTPPISHIKELSGTHTILINGYTYAGLIDKITHEDFGMIALFTPTHKSGLKMLQLQRGEYFLDYNEPINAYLRNNPVDDLQHSVLNKRNSSFIVSKKYSHAEELIKKLDQSYHQLITNGTITPNTSH</sequence>
<dbReference type="Pfam" id="PF00497">
    <property type="entry name" value="SBP_bac_3"/>
    <property type="match status" value="1"/>
</dbReference>
<dbReference type="Proteomes" id="UP001163739">
    <property type="component" value="Chromosome"/>
</dbReference>